<proteinExistence type="predicted"/>
<dbReference type="EMBL" id="JAWRVE010000009">
    <property type="protein sequence ID" value="KAL1879858.1"/>
    <property type="molecule type" value="Genomic_DNA"/>
</dbReference>
<dbReference type="Proteomes" id="UP001583177">
    <property type="component" value="Unassembled WGS sequence"/>
</dbReference>
<comment type="caution">
    <text evidence="2">The sequence shown here is derived from an EMBL/GenBank/DDBJ whole genome shotgun (WGS) entry which is preliminary data.</text>
</comment>
<reference evidence="2 3" key="1">
    <citation type="journal article" date="2024" name="IMA Fungus">
        <title>IMA Genome - F19 : A genome assembly and annotation guide to empower mycologists, including annotated draft genome sequences of Ceratocystis pirilliformis, Diaporthe australafricana, Fusarium ophioides, Paecilomyces lecythidis, and Sporothrix stenoceras.</title>
        <authorList>
            <person name="Aylward J."/>
            <person name="Wilson A.M."/>
            <person name="Visagie C.M."/>
            <person name="Spraker J."/>
            <person name="Barnes I."/>
            <person name="Buitendag C."/>
            <person name="Ceriani C."/>
            <person name="Del Mar Angel L."/>
            <person name="du Plessis D."/>
            <person name="Fuchs T."/>
            <person name="Gasser K."/>
            <person name="Kramer D."/>
            <person name="Li W."/>
            <person name="Munsamy K."/>
            <person name="Piso A."/>
            <person name="Price J.L."/>
            <person name="Sonnekus B."/>
            <person name="Thomas C."/>
            <person name="van der Nest A."/>
            <person name="van Dijk A."/>
            <person name="van Heerden A."/>
            <person name="van Vuuren N."/>
            <person name="Yilmaz N."/>
            <person name="Duong T.A."/>
            <person name="van der Merwe N.A."/>
            <person name="Wingfield M.J."/>
            <person name="Wingfield B.D."/>
        </authorList>
    </citation>
    <scope>NUCLEOTIDE SEQUENCE [LARGE SCALE GENOMIC DNA]</scope>
    <source>
        <strain evidence="2 3">CMW 18300</strain>
    </source>
</reference>
<sequence>MPVQALAFSAPLLVGDLGEDLGEHFAADHQDLVDTPVACSKAQEDSVSYPCRSGIETWVGPVGLEIEIAARPVTEVVVLLVTAVVALLVTAVEVRVPSAVPLGAEDLDGREGPSEDPSGALVPVRELQVRGDAVDHQEGPWAGFQGGN</sequence>
<feature type="region of interest" description="Disordered" evidence="1">
    <location>
        <begin position="102"/>
        <end position="121"/>
    </location>
</feature>
<organism evidence="2 3">
    <name type="scientific">Diaporthe australafricana</name>
    <dbReference type="NCBI Taxonomy" id="127596"/>
    <lineage>
        <taxon>Eukaryota</taxon>
        <taxon>Fungi</taxon>
        <taxon>Dikarya</taxon>
        <taxon>Ascomycota</taxon>
        <taxon>Pezizomycotina</taxon>
        <taxon>Sordariomycetes</taxon>
        <taxon>Sordariomycetidae</taxon>
        <taxon>Diaporthales</taxon>
        <taxon>Diaporthaceae</taxon>
        <taxon>Diaporthe</taxon>
    </lineage>
</organism>
<evidence type="ECO:0000256" key="1">
    <source>
        <dbReference type="SAM" id="MobiDB-lite"/>
    </source>
</evidence>
<evidence type="ECO:0000313" key="3">
    <source>
        <dbReference type="Proteomes" id="UP001583177"/>
    </source>
</evidence>
<gene>
    <name evidence="2" type="ORF">Daus18300_001697</name>
</gene>
<protein>
    <submittedName>
        <fullName evidence="2">Uncharacterized protein</fullName>
    </submittedName>
</protein>
<name>A0ABR3XV39_9PEZI</name>
<accession>A0ABR3XV39</accession>
<keyword evidence="3" id="KW-1185">Reference proteome</keyword>
<evidence type="ECO:0000313" key="2">
    <source>
        <dbReference type="EMBL" id="KAL1879858.1"/>
    </source>
</evidence>